<reference evidence="3" key="1">
    <citation type="submission" date="2015-10" db="EMBL/GenBank/DDBJ databases">
        <title>Analysis of five complete genome sequences for members of the class Peribacteria in the recently recognized Peregrinibacteria bacterial phylum.</title>
        <authorList>
            <person name="Anantharaman K."/>
            <person name="Brown C.T."/>
            <person name="Burstein D."/>
            <person name="Castelle C.J."/>
            <person name="Probst A.J."/>
            <person name="Thomas B.C."/>
            <person name="Williams K.H."/>
            <person name="Banfield J.F."/>
        </authorList>
    </citation>
    <scope>NUCLEOTIDE SEQUENCE [LARGE SCALE GENOMIC DNA]</scope>
</reference>
<dbReference type="GO" id="GO:0016740">
    <property type="term" value="F:transferase activity"/>
    <property type="evidence" value="ECO:0007669"/>
    <property type="project" value="UniProtKB-KW"/>
</dbReference>
<protein>
    <submittedName>
        <fullName evidence="2">Glycosyl transferase family protein</fullName>
    </submittedName>
</protein>
<dbReference type="STRING" id="1735162.PeribacterB2_0996"/>
<sequence length="303" mass="34891">MPSLSVVIPTYRRPNILRLCLKCLEAQTIADELEVIVVSDGPDPQTAALFKEPTPHTLPPITYLEVPKSQQGVARNFGVRHAHAPFALFIGDDMLLERSACEIHLRTHEKIRNEKSPKPNSRFPIPETAVLGFVTWDPVVEITPVMRWLERSGWQFGYPKIAKYAHAFLPEKMQEHFTYTSNISVPTEVARRFRFREDMTLYGWEDIEWGMRMKRAGIRLYYEPDAKALHHHHMTLEQSLARMETLGQSLVLLAEKVPDFRKQVSAVRRLALRARALLPTMSGKHQRAFLGGISQTLRKKYKK</sequence>
<dbReference type="PANTHER" id="PTHR43685:SF3">
    <property type="entry name" value="SLR2126 PROTEIN"/>
    <property type="match status" value="1"/>
</dbReference>
<dbReference type="InterPro" id="IPR029044">
    <property type="entry name" value="Nucleotide-diphossugar_trans"/>
</dbReference>
<dbReference type="InterPro" id="IPR050834">
    <property type="entry name" value="Glycosyltransf_2"/>
</dbReference>
<accession>A0A0S1SNT6</accession>
<dbReference type="EMBL" id="CP013065">
    <property type="protein sequence ID" value="ALM13659.1"/>
    <property type="molecule type" value="Genomic_DNA"/>
</dbReference>
<evidence type="ECO:0000313" key="3">
    <source>
        <dbReference type="Proteomes" id="UP000069135"/>
    </source>
</evidence>
<dbReference type="Proteomes" id="UP000069135">
    <property type="component" value="Chromosome"/>
</dbReference>
<organism evidence="2 3">
    <name type="scientific">Candidatus Peribacter riflensis</name>
    <dbReference type="NCBI Taxonomy" id="1735162"/>
    <lineage>
        <taxon>Bacteria</taxon>
        <taxon>Candidatus Peregrinibacteriota</taxon>
        <taxon>Candidatus Peribacteria</taxon>
        <taxon>Candidatus Peribacterales</taxon>
        <taxon>Candidatus Peribacteraceae</taxon>
        <taxon>Candidatus Peribacter</taxon>
    </lineage>
</organism>
<dbReference type="KEGG" id="prf:PeribacterA2_0994"/>
<dbReference type="Pfam" id="PF00535">
    <property type="entry name" value="Glycos_transf_2"/>
    <property type="match status" value="1"/>
</dbReference>
<evidence type="ECO:0000259" key="1">
    <source>
        <dbReference type="Pfam" id="PF00535"/>
    </source>
</evidence>
<dbReference type="AlphaFoldDB" id="A0A0S1SQE7"/>
<reference evidence="2 3" key="2">
    <citation type="journal article" date="2016" name="PeerJ">
        <title>Analysis of five complete genome sequences for members of the class Peribacteria in the recently recognized Peregrinibacteria bacterial phylum.</title>
        <authorList>
            <person name="Anantharaman K."/>
            <person name="Brown C.T."/>
            <person name="Burstein D."/>
            <person name="Castelle C.J."/>
            <person name="Probst A.J."/>
            <person name="Thomas B.C."/>
            <person name="Williams K.H."/>
            <person name="Banfield J.F."/>
        </authorList>
    </citation>
    <scope>NUCLEOTIDE SEQUENCE [LARGE SCALE GENOMIC DNA]</scope>
    <source>
        <strain evidence="2">RIFOXYD1_FULL_PER-ii_59_16</strain>
    </source>
</reference>
<gene>
    <name evidence="2" type="ORF">PeribacterD1_0994</name>
</gene>
<accession>A0A0S1SUR5</accession>
<accession>A0A0S1SI41</accession>
<evidence type="ECO:0000313" key="2">
    <source>
        <dbReference type="EMBL" id="ALM13659.1"/>
    </source>
</evidence>
<feature type="domain" description="Glycosyltransferase 2-like" evidence="1">
    <location>
        <begin position="5"/>
        <end position="110"/>
    </location>
</feature>
<dbReference type="Gene3D" id="3.90.550.10">
    <property type="entry name" value="Spore Coat Polysaccharide Biosynthesis Protein SpsA, Chain A"/>
    <property type="match status" value="1"/>
</dbReference>
<proteinExistence type="predicted"/>
<dbReference type="SUPFAM" id="SSF53448">
    <property type="entry name" value="Nucleotide-diphospho-sugar transferases"/>
    <property type="match status" value="1"/>
</dbReference>
<dbReference type="InterPro" id="IPR001173">
    <property type="entry name" value="Glyco_trans_2-like"/>
</dbReference>
<accession>A0A0S1SQ00</accession>
<name>A0A0S1SQE7_9BACT</name>
<keyword evidence="2" id="KW-0808">Transferase</keyword>
<accession>A0A0S1SQE7</accession>
<dbReference type="PANTHER" id="PTHR43685">
    <property type="entry name" value="GLYCOSYLTRANSFERASE"/>
    <property type="match status" value="1"/>
</dbReference>
<dbReference type="PATRIC" id="fig|1735161.3.peg.973"/>